<feature type="domain" description="Aerobactin siderophore biosynthesis IucA/IucC-like C-terminal" evidence="1">
    <location>
        <begin position="105"/>
        <end position="194"/>
    </location>
</feature>
<dbReference type="InterPro" id="IPR022770">
    <property type="entry name" value="IucA/IucC-like_C"/>
</dbReference>
<accession>A0AA41X8L5</accession>
<dbReference type="EMBL" id="JANCLT010000004">
    <property type="protein sequence ID" value="MCP8968704.1"/>
    <property type="molecule type" value="Genomic_DNA"/>
</dbReference>
<dbReference type="RefSeq" id="WP_254758623.1">
    <property type="nucleotide sequence ID" value="NZ_JANCLT010000004.1"/>
</dbReference>
<keyword evidence="3" id="KW-1185">Reference proteome</keyword>
<name>A0AA41X8L5_9BACI</name>
<organism evidence="2 3">
    <name type="scientific">Ectobacillus ponti</name>
    <dbReference type="NCBI Taxonomy" id="2961894"/>
    <lineage>
        <taxon>Bacteria</taxon>
        <taxon>Bacillati</taxon>
        <taxon>Bacillota</taxon>
        <taxon>Bacilli</taxon>
        <taxon>Bacillales</taxon>
        <taxon>Bacillaceae</taxon>
        <taxon>Ectobacillus</taxon>
    </lineage>
</organism>
<dbReference type="Pfam" id="PF06276">
    <property type="entry name" value="FhuF"/>
    <property type="match status" value="1"/>
</dbReference>
<reference evidence="2" key="1">
    <citation type="submission" date="2022-07" db="EMBL/GenBank/DDBJ databases">
        <authorList>
            <person name="Li W.-J."/>
            <person name="Deng Q.-Q."/>
        </authorList>
    </citation>
    <scope>NUCLEOTIDE SEQUENCE</scope>
    <source>
        <strain evidence="2">SYSU M60031</strain>
    </source>
</reference>
<evidence type="ECO:0000313" key="3">
    <source>
        <dbReference type="Proteomes" id="UP001156102"/>
    </source>
</evidence>
<sequence>MEALWNRYRICQTSDDTSVHLTGQQLFSGQVEMALEHIRQTFQAPDQRVAASLFIKRYCGYLAALEAMSRWNAEAVLSLSDMCFRCTETQVFAHCQAACVRHFTEGDRNEWREQVVQRLFSQHIAVMIDALSKATRLPCATMWSHVAFYMHVMYRTWLQEEMDEGVRARIRDDFQYLQSLPSQWFDGTCNPLCMSFCTVKHPCREEDVLLRKACCLNYKTSKGACYTCPRLTEEERLQKMKDSLRA</sequence>
<evidence type="ECO:0000259" key="1">
    <source>
        <dbReference type="Pfam" id="PF06276"/>
    </source>
</evidence>
<gene>
    <name evidence="2" type="ORF">NK662_09155</name>
</gene>
<proteinExistence type="predicted"/>
<comment type="caution">
    <text evidence="2">The sequence shown here is derived from an EMBL/GenBank/DDBJ whole genome shotgun (WGS) entry which is preliminary data.</text>
</comment>
<evidence type="ECO:0000313" key="2">
    <source>
        <dbReference type="EMBL" id="MCP8968704.1"/>
    </source>
</evidence>
<dbReference type="GO" id="GO:0003824">
    <property type="term" value="F:catalytic activity"/>
    <property type="evidence" value="ECO:0007669"/>
    <property type="project" value="UniProtKB-ARBA"/>
</dbReference>
<protein>
    <recommendedName>
        <fullName evidence="1">Aerobactin siderophore biosynthesis IucA/IucC-like C-terminal domain-containing protein</fullName>
    </recommendedName>
</protein>
<dbReference type="Proteomes" id="UP001156102">
    <property type="component" value="Unassembled WGS sequence"/>
</dbReference>
<dbReference type="AlphaFoldDB" id="A0AA41X8L5"/>